<name>A0ABY2QLM5_9SPHN</name>
<organism evidence="2 3">
    <name type="scientific">Sphingomonas olei</name>
    <dbReference type="NCBI Taxonomy" id="1886787"/>
    <lineage>
        <taxon>Bacteria</taxon>
        <taxon>Pseudomonadati</taxon>
        <taxon>Pseudomonadota</taxon>
        <taxon>Alphaproteobacteria</taxon>
        <taxon>Sphingomonadales</taxon>
        <taxon>Sphingomonadaceae</taxon>
        <taxon>Sphingomonas</taxon>
    </lineage>
</organism>
<dbReference type="Proteomes" id="UP000308038">
    <property type="component" value="Unassembled WGS sequence"/>
</dbReference>
<evidence type="ECO:0000313" key="2">
    <source>
        <dbReference type="EMBL" id="THG40688.1"/>
    </source>
</evidence>
<gene>
    <name evidence="2" type="ORF">E5988_07735</name>
</gene>
<feature type="region of interest" description="Disordered" evidence="1">
    <location>
        <begin position="115"/>
        <end position="137"/>
    </location>
</feature>
<evidence type="ECO:0000256" key="1">
    <source>
        <dbReference type="SAM" id="MobiDB-lite"/>
    </source>
</evidence>
<evidence type="ECO:0000313" key="3">
    <source>
        <dbReference type="Proteomes" id="UP000308038"/>
    </source>
</evidence>
<comment type="caution">
    <text evidence="2">The sequence shown here is derived from an EMBL/GenBank/DDBJ whole genome shotgun (WGS) entry which is preliminary data.</text>
</comment>
<reference evidence="2 3" key="1">
    <citation type="submission" date="2019-04" db="EMBL/GenBank/DDBJ databases">
        <title>Microbes associate with the intestines of laboratory mice.</title>
        <authorList>
            <person name="Navarre W."/>
            <person name="Wong E."/>
            <person name="Huang K.C."/>
            <person name="Tropini C."/>
            <person name="Ng K."/>
            <person name="Yu B."/>
        </authorList>
    </citation>
    <scope>NUCLEOTIDE SEQUENCE [LARGE SCALE GENOMIC DNA]</scope>
    <source>
        <strain evidence="2 3">NM83_B4-11</strain>
    </source>
</reference>
<accession>A0ABY2QLM5</accession>
<proteinExistence type="predicted"/>
<keyword evidence="3" id="KW-1185">Reference proteome</keyword>
<dbReference type="RefSeq" id="WP_136451299.1">
    <property type="nucleotide sequence ID" value="NZ_SSTI01000004.1"/>
</dbReference>
<protein>
    <submittedName>
        <fullName evidence="2">Uncharacterized protein</fullName>
    </submittedName>
</protein>
<sequence>MEATFTGRGYRAAVPAAPFSYEDPLDPDSPADIATPTTRRALIRLALVAAETGARFQREGVAHDPMSWLLAPRALFHGASAIDACLHREGCLRGLLVHALSLGLDADPHAVDALSPADDISARRPEMPDDDDAGDGGDIGDKASVARLFTATVVANRGAETVQAFHASIATGEAEVAGRLRQRLGPDAIQARIAAGFDATDPLVVALLSPAISDTLTLIAADPISPLAAGLDLNVEQRFVG</sequence>
<dbReference type="EMBL" id="SSTI01000004">
    <property type="protein sequence ID" value="THG40688.1"/>
    <property type="molecule type" value="Genomic_DNA"/>
</dbReference>